<reference evidence="6 7" key="1">
    <citation type="submission" date="2014-06" db="EMBL/GenBank/DDBJ databases">
        <title>Evolutionary Origins and Diversification of the Mycorrhizal Mutualists.</title>
        <authorList>
            <consortium name="DOE Joint Genome Institute"/>
            <consortium name="Mycorrhizal Genomics Consortium"/>
            <person name="Kohler A."/>
            <person name="Kuo A."/>
            <person name="Nagy L.G."/>
            <person name="Floudas D."/>
            <person name="Copeland A."/>
            <person name="Barry K.W."/>
            <person name="Cichocki N."/>
            <person name="Veneault-Fourrey C."/>
            <person name="LaButti K."/>
            <person name="Lindquist E.A."/>
            <person name="Lipzen A."/>
            <person name="Lundell T."/>
            <person name="Morin E."/>
            <person name="Murat C."/>
            <person name="Riley R."/>
            <person name="Ohm R."/>
            <person name="Sun H."/>
            <person name="Tunlid A."/>
            <person name="Henrissat B."/>
            <person name="Grigoriev I.V."/>
            <person name="Hibbett D.S."/>
            <person name="Martin F."/>
        </authorList>
    </citation>
    <scope>NUCLEOTIDE SEQUENCE [LARGE SCALE GENOMIC DNA]</scope>
    <source>
        <strain evidence="6 7">SS14</strain>
    </source>
</reference>
<dbReference type="GO" id="GO:0005874">
    <property type="term" value="C:microtubule"/>
    <property type="evidence" value="ECO:0007669"/>
    <property type="project" value="TreeGrafter"/>
</dbReference>
<dbReference type="InterPro" id="IPR045063">
    <property type="entry name" value="Dynamin_N"/>
</dbReference>
<dbReference type="GO" id="GO:0031623">
    <property type="term" value="P:receptor internalization"/>
    <property type="evidence" value="ECO:0007669"/>
    <property type="project" value="TreeGrafter"/>
</dbReference>
<dbReference type="AlphaFoldDB" id="A0A0C9UV47"/>
<dbReference type="Pfam" id="PF00350">
    <property type="entry name" value="Dynamin_N"/>
    <property type="match status" value="1"/>
</dbReference>
<dbReference type="PROSITE" id="PS51388">
    <property type="entry name" value="GED"/>
    <property type="match status" value="1"/>
</dbReference>
<feature type="compositionally biased region" description="Low complexity" evidence="3">
    <location>
        <begin position="20"/>
        <end position="35"/>
    </location>
</feature>
<dbReference type="InterPro" id="IPR027417">
    <property type="entry name" value="P-loop_NTPase"/>
</dbReference>
<dbReference type="Gene3D" id="3.40.50.300">
    <property type="entry name" value="P-loop containing nucleotide triphosphate hydrolases"/>
    <property type="match status" value="1"/>
</dbReference>
<dbReference type="Gene3D" id="1.20.120.1240">
    <property type="entry name" value="Dynamin, middle domain"/>
    <property type="match status" value="1"/>
</dbReference>
<feature type="non-terminal residue" evidence="6">
    <location>
        <position position="1"/>
    </location>
</feature>
<dbReference type="GO" id="GO:0005737">
    <property type="term" value="C:cytoplasm"/>
    <property type="evidence" value="ECO:0007669"/>
    <property type="project" value="TreeGrafter"/>
</dbReference>
<evidence type="ECO:0000313" key="6">
    <source>
        <dbReference type="EMBL" id="KIJ46930.1"/>
    </source>
</evidence>
<dbReference type="InterPro" id="IPR000375">
    <property type="entry name" value="Dynamin_stalk"/>
</dbReference>
<evidence type="ECO:0000259" key="4">
    <source>
        <dbReference type="PROSITE" id="PS51388"/>
    </source>
</evidence>
<dbReference type="PROSITE" id="PS51718">
    <property type="entry name" value="G_DYNAMIN_2"/>
    <property type="match status" value="1"/>
</dbReference>
<dbReference type="OrthoDB" id="5061070at2759"/>
<evidence type="ECO:0000313" key="7">
    <source>
        <dbReference type="Proteomes" id="UP000054279"/>
    </source>
</evidence>
<dbReference type="HOGENOM" id="CLU_008964_4_1_1"/>
<dbReference type="Pfam" id="PF01031">
    <property type="entry name" value="Dynamin_M"/>
    <property type="match status" value="1"/>
</dbReference>
<dbReference type="Proteomes" id="UP000054279">
    <property type="component" value="Unassembled WGS sequence"/>
</dbReference>
<keyword evidence="2" id="KW-0342">GTP-binding</keyword>
<feature type="compositionally biased region" description="Polar residues" evidence="3">
    <location>
        <begin position="84"/>
        <end position="106"/>
    </location>
</feature>
<keyword evidence="1" id="KW-0547">Nucleotide-binding</keyword>
<feature type="domain" description="Dynamin-type G" evidence="5">
    <location>
        <begin position="300"/>
        <end position="608"/>
    </location>
</feature>
<evidence type="ECO:0000256" key="1">
    <source>
        <dbReference type="ARBA" id="ARBA00022741"/>
    </source>
</evidence>
<dbReference type="GO" id="GO:0005886">
    <property type="term" value="C:plasma membrane"/>
    <property type="evidence" value="ECO:0007669"/>
    <property type="project" value="TreeGrafter"/>
</dbReference>
<organism evidence="6 7">
    <name type="scientific">Sphaerobolus stellatus (strain SS14)</name>
    <dbReference type="NCBI Taxonomy" id="990650"/>
    <lineage>
        <taxon>Eukaryota</taxon>
        <taxon>Fungi</taxon>
        <taxon>Dikarya</taxon>
        <taxon>Basidiomycota</taxon>
        <taxon>Agaricomycotina</taxon>
        <taxon>Agaricomycetes</taxon>
        <taxon>Phallomycetidae</taxon>
        <taxon>Geastrales</taxon>
        <taxon>Sphaerobolaceae</taxon>
        <taxon>Sphaerobolus</taxon>
    </lineage>
</organism>
<dbReference type="InterPro" id="IPR003130">
    <property type="entry name" value="GED"/>
</dbReference>
<evidence type="ECO:0000256" key="2">
    <source>
        <dbReference type="ARBA" id="ARBA00023134"/>
    </source>
</evidence>
<dbReference type="PRINTS" id="PR00195">
    <property type="entry name" value="DYNAMIN"/>
</dbReference>
<dbReference type="PANTHER" id="PTHR11566">
    <property type="entry name" value="DYNAMIN"/>
    <property type="match status" value="1"/>
</dbReference>
<proteinExistence type="predicted"/>
<dbReference type="GO" id="GO:0003924">
    <property type="term" value="F:GTPase activity"/>
    <property type="evidence" value="ECO:0007669"/>
    <property type="project" value="InterPro"/>
</dbReference>
<dbReference type="CDD" id="cd08771">
    <property type="entry name" value="DLP_1"/>
    <property type="match status" value="1"/>
</dbReference>
<feature type="region of interest" description="Disordered" evidence="3">
    <location>
        <begin position="1"/>
        <end position="106"/>
    </location>
</feature>
<dbReference type="GO" id="GO:0005525">
    <property type="term" value="F:GTP binding"/>
    <property type="evidence" value="ECO:0007669"/>
    <property type="project" value="InterPro"/>
</dbReference>
<dbReference type="Pfam" id="PF02212">
    <property type="entry name" value="GED"/>
    <property type="match status" value="1"/>
</dbReference>
<protein>
    <recommendedName>
        <fullName evidence="8">Dynamin GTPase</fullName>
    </recommendedName>
</protein>
<dbReference type="SUPFAM" id="SSF52540">
    <property type="entry name" value="P-loop containing nucleoside triphosphate hydrolases"/>
    <property type="match status" value="1"/>
</dbReference>
<dbReference type="EMBL" id="KN837105">
    <property type="protein sequence ID" value="KIJ46930.1"/>
    <property type="molecule type" value="Genomic_DNA"/>
</dbReference>
<name>A0A0C9UV47_SPHS4</name>
<dbReference type="InterPro" id="IPR030381">
    <property type="entry name" value="G_DYNAMIN_dom"/>
</dbReference>
<feature type="region of interest" description="Disordered" evidence="3">
    <location>
        <begin position="162"/>
        <end position="182"/>
    </location>
</feature>
<dbReference type="InterPro" id="IPR020850">
    <property type="entry name" value="GED_dom"/>
</dbReference>
<gene>
    <name evidence="6" type="ORF">M422DRAFT_29101</name>
</gene>
<dbReference type="GO" id="GO:0008017">
    <property type="term" value="F:microtubule binding"/>
    <property type="evidence" value="ECO:0007669"/>
    <property type="project" value="TreeGrafter"/>
</dbReference>
<evidence type="ECO:0000259" key="5">
    <source>
        <dbReference type="PROSITE" id="PS51718"/>
    </source>
</evidence>
<dbReference type="PANTHER" id="PTHR11566:SF131">
    <property type="entry name" value="GTPASE, PUTATIVE (AFU_ORTHOLOGUE AFUA_6G07630)-RELATED"/>
    <property type="match status" value="1"/>
</dbReference>
<sequence>MRFPHVSTLGNASMDESSKRPSSPLSSSIGSSTRSQATVVPMRFGPPISVSGNAELAEKIKMSGSKSAKRAAEKGGPGPDPQAAITSPHSNIDGQLPPTTSGQAKTISGLFSPTLTLTSLPPGQYQSDDTTASTVGSTYMASPKTETTVLPANYEEIKAMRGPSYSTQTPPPRLNRDGKTPPPIWNNYDTPGFSTPEGPGTPNDEIFSEVGTITSHMPPSTTSQSAVSSPQSVATAMPLEGDPYFSFDNGLGSAAETEENVQYRAYYQESILSAESTYARQRRSLLDILSRLHSTGVQKDIDLPQIVVIGSQSVGKSSLIESMSGVTLPRDTGTCTRCPLECRLEYSPEKWSCQVFLRFECDTDGRPLDQVKEINFGPIITDKSGVELRLRRAQRAILRPSLESELFLRDDDLAIIEPPPLSFSRNCVCMRIMGPEVPDLYFFDLPGVIANVREGGDVKDIELIRHMVIDYISRPSCLILLVVSCETDFENQGAGRLAFEVDPEGDRIVGVLTKPDRIEHATGEKWAAVLRNEENRLANGWFCVRQPDPKELKQKITWEEARLREVLFFSHQEPWKSLPDRHCRRLGSMNLIRFLSRLLSKMIAIRLPDIEREISIGLDDLNRRLKELPPPKYTDPSGELIGLIFEFTSAISRDVRGLTRFDPMSKKLLQGIRSAQLKLKSSIMRTAPRFCPWEQSDTPPGSPRSAMSGGSALSHTGAPLAWVTEPSFLSKEEISSFEERTGRIMYLDEVMEFIEQAITRELPGDYPTFAVKEELIKTSMKGWGKPMLEYFETVRGLMAQYLKALVDIHFGMHMHSGLHAKVMSIVRDQLRNLSDKAMQHLNSLLSVEGLPFTLNHSQLREYKEAFLAHYKDIRRRSKGQDAIVRRFQDSEAVLSTQFRNDLTDLTELLQRFGLPCTPTDLQRLLPEDKFDPALDIIATVRAYFEVAFRRFIDLVPLVVDSEFVRFVEGSARTSLIVELDVRSTDRCALWLQDSPEVVARRKELLATKQRLESAKA</sequence>
<feature type="region of interest" description="Disordered" evidence="3">
    <location>
        <begin position="691"/>
        <end position="710"/>
    </location>
</feature>
<dbReference type="InterPro" id="IPR001401">
    <property type="entry name" value="Dynamin_GTPase"/>
</dbReference>
<accession>A0A0C9UV47</accession>
<evidence type="ECO:0000256" key="3">
    <source>
        <dbReference type="SAM" id="MobiDB-lite"/>
    </source>
</evidence>
<feature type="domain" description="GED" evidence="4">
    <location>
        <begin position="933"/>
        <end position="1016"/>
    </location>
</feature>
<evidence type="ECO:0008006" key="8">
    <source>
        <dbReference type="Google" id="ProtNLM"/>
    </source>
</evidence>
<dbReference type="InterPro" id="IPR022812">
    <property type="entry name" value="Dynamin"/>
</dbReference>
<keyword evidence="7" id="KW-1185">Reference proteome</keyword>
<dbReference type="SMART" id="SM00053">
    <property type="entry name" value="DYNc"/>
    <property type="match status" value="1"/>
</dbReference>